<evidence type="ECO:0000313" key="2">
    <source>
        <dbReference type="Proteomes" id="UP000488299"/>
    </source>
</evidence>
<dbReference type="RefSeq" id="WP_152125955.1">
    <property type="nucleotide sequence ID" value="NZ_WELI01000009.1"/>
</dbReference>
<sequence>METIDFSNFGTDLMRTVEDMGGNIVIINSVMDGVAALRNDFSTEIIRDKGLLVSAEFVDAFKAASDTFDGRKAMEVRSRKAEFTEGDIDLKITFDDIKKAYRTYLGWVMEPTRTEAEVRENPFELFFVRRIIAAHFQFARTKTAWKGVYNTTPVGAQNIADGFIKKLTTGRAVGGDIKAANVFTAAATITDANCYDQVLGLADTLVTAREDMLNVPLNFYLSQRNYDRYCKGRRTAYPQHVGPGDRPTTLDEQSNITFVIDPGLVGKDTMVITPKENLKFIANEAPGVYSINIVKQVKHWELSIRVAIGFDYASPDLVFLNDKV</sequence>
<keyword evidence="2" id="KW-1185">Reference proteome</keyword>
<evidence type="ECO:0000313" key="1">
    <source>
        <dbReference type="EMBL" id="KAB7728004.1"/>
    </source>
</evidence>
<dbReference type="Proteomes" id="UP000488299">
    <property type="component" value="Unassembled WGS sequence"/>
</dbReference>
<protein>
    <recommendedName>
        <fullName evidence="3">Phage major capsid protein</fullName>
    </recommendedName>
</protein>
<name>A0A7J5TV33_9BACT</name>
<evidence type="ECO:0008006" key="3">
    <source>
        <dbReference type="Google" id="ProtNLM"/>
    </source>
</evidence>
<gene>
    <name evidence="1" type="ORF">F5984_19815</name>
</gene>
<reference evidence="1 2" key="1">
    <citation type="submission" date="2019-10" db="EMBL/GenBank/DDBJ databases">
        <title>Rudanella paleaurantiibacter sp. nov., isolated from sludge.</title>
        <authorList>
            <person name="Xu S.Q."/>
        </authorList>
    </citation>
    <scope>NUCLEOTIDE SEQUENCE [LARGE SCALE GENOMIC DNA]</scope>
    <source>
        <strain evidence="1 2">HX-22-17</strain>
    </source>
</reference>
<comment type="caution">
    <text evidence="1">The sequence shown here is derived from an EMBL/GenBank/DDBJ whole genome shotgun (WGS) entry which is preliminary data.</text>
</comment>
<dbReference type="EMBL" id="WELI01000009">
    <property type="protein sequence ID" value="KAB7728004.1"/>
    <property type="molecule type" value="Genomic_DNA"/>
</dbReference>
<proteinExistence type="predicted"/>
<organism evidence="1 2">
    <name type="scientific">Rudanella paleaurantiibacter</name>
    <dbReference type="NCBI Taxonomy" id="2614655"/>
    <lineage>
        <taxon>Bacteria</taxon>
        <taxon>Pseudomonadati</taxon>
        <taxon>Bacteroidota</taxon>
        <taxon>Cytophagia</taxon>
        <taxon>Cytophagales</taxon>
        <taxon>Cytophagaceae</taxon>
        <taxon>Rudanella</taxon>
    </lineage>
</organism>
<accession>A0A7J5TV33</accession>
<dbReference type="AlphaFoldDB" id="A0A7J5TV33"/>